<dbReference type="EMBL" id="CAJVCH010232533">
    <property type="protein sequence ID" value="CAG7732500.1"/>
    <property type="molecule type" value="Genomic_DNA"/>
</dbReference>
<accession>A0A8J2P5F4</accession>
<organism evidence="1 2">
    <name type="scientific">Allacma fusca</name>
    <dbReference type="NCBI Taxonomy" id="39272"/>
    <lineage>
        <taxon>Eukaryota</taxon>
        <taxon>Metazoa</taxon>
        <taxon>Ecdysozoa</taxon>
        <taxon>Arthropoda</taxon>
        <taxon>Hexapoda</taxon>
        <taxon>Collembola</taxon>
        <taxon>Symphypleona</taxon>
        <taxon>Sminthuridae</taxon>
        <taxon>Allacma</taxon>
    </lineage>
</organism>
<reference evidence="1" key="1">
    <citation type="submission" date="2021-06" db="EMBL/GenBank/DDBJ databases">
        <authorList>
            <person name="Hodson N. C."/>
            <person name="Mongue J. A."/>
            <person name="Jaron S. K."/>
        </authorList>
    </citation>
    <scope>NUCLEOTIDE SEQUENCE</scope>
</reference>
<dbReference type="Proteomes" id="UP000708208">
    <property type="component" value="Unassembled WGS sequence"/>
</dbReference>
<feature type="non-terminal residue" evidence="1">
    <location>
        <position position="1"/>
    </location>
</feature>
<proteinExistence type="predicted"/>
<comment type="caution">
    <text evidence="1">The sequence shown here is derived from an EMBL/GenBank/DDBJ whole genome shotgun (WGS) entry which is preliminary data.</text>
</comment>
<evidence type="ECO:0000313" key="1">
    <source>
        <dbReference type="EMBL" id="CAG7732500.1"/>
    </source>
</evidence>
<sequence length="8" mass="982">EVWPLLLL</sequence>
<name>A0A8J2P5F4_9HEXA</name>
<protein>
    <submittedName>
        <fullName evidence="1">Uncharacterized protein</fullName>
    </submittedName>
</protein>
<keyword evidence="2" id="KW-1185">Reference proteome</keyword>
<gene>
    <name evidence="1" type="ORF">AFUS01_LOCUS21015</name>
</gene>
<evidence type="ECO:0000313" key="2">
    <source>
        <dbReference type="Proteomes" id="UP000708208"/>
    </source>
</evidence>